<dbReference type="KEGG" id="tsv:DSM104635_01777"/>
<dbReference type="AlphaFoldDB" id="A0A6I6MTB3"/>
<keyword evidence="2" id="KW-1185">Reference proteome</keyword>
<proteinExistence type="predicted"/>
<reference evidence="2" key="1">
    <citation type="submission" date="2019-12" db="EMBL/GenBank/DDBJ databases">
        <title>Complete genome of Terracaulis silvestris 0127_4.</title>
        <authorList>
            <person name="Vieira S."/>
            <person name="Riedel T."/>
            <person name="Sproer C."/>
            <person name="Pascual J."/>
            <person name="Boedeker C."/>
            <person name="Overmann J."/>
        </authorList>
    </citation>
    <scope>NUCLEOTIDE SEQUENCE [LARGE SCALE GENOMIC DNA]</scope>
    <source>
        <strain evidence="2">0127_4</strain>
    </source>
</reference>
<dbReference type="EMBL" id="CP047045">
    <property type="protein sequence ID" value="QGZ94942.1"/>
    <property type="molecule type" value="Genomic_DNA"/>
</dbReference>
<accession>A0A6I6MTB3</accession>
<name>A0A6I6MTB3_9CAUL</name>
<dbReference type="RefSeq" id="WP_158765841.1">
    <property type="nucleotide sequence ID" value="NZ_CP047045.1"/>
</dbReference>
<sequence length="355" mass="38755">MRSFAATVAALERANIPVEAACDQGCMALTTHGARLIGLSLSERDENLLYTHPRLEETEVVIHRPEVLAAGIGGDRLWFAPELRYHWRGAPDWVSFSNNSVPKESDPGAYVFVDAGANALSVAGAVSLPTTTDAPPLPIRVGRTISFAPPPLPHGHALMRPVDYVGVRSDWRLDIEEGAKVGRVDLWHILQAEVDARAIAPVNPGRGKDLLLYSPNHSDWTVRDDHVHWRFRGAANAKLGLSAKATTGRAGFVRRLSDGRTSLIVRDFPVRHDREYGDHPHGAPRNDQVLQLWDGFGFGEVEYHSPVLDAAEGARSLEESDHIWAFASSATAIAALGSALLAVDIHSYVTKEMRA</sequence>
<evidence type="ECO:0000313" key="2">
    <source>
        <dbReference type="Proteomes" id="UP000431269"/>
    </source>
</evidence>
<evidence type="ECO:0000313" key="1">
    <source>
        <dbReference type="EMBL" id="QGZ94942.1"/>
    </source>
</evidence>
<organism evidence="1 2">
    <name type="scientific">Terricaulis silvestris</name>
    <dbReference type="NCBI Taxonomy" id="2686094"/>
    <lineage>
        <taxon>Bacteria</taxon>
        <taxon>Pseudomonadati</taxon>
        <taxon>Pseudomonadota</taxon>
        <taxon>Alphaproteobacteria</taxon>
        <taxon>Caulobacterales</taxon>
        <taxon>Caulobacteraceae</taxon>
        <taxon>Terricaulis</taxon>
    </lineage>
</organism>
<gene>
    <name evidence="1" type="ORF">DSM104635_01777</name>
</gene>
<dbReference type="Proteomes" id="UP000431269">
    <property type="component" value="Chromosome"/>
</dbReference>
<protein>
    <submittedName>
        <fullName evidence="1">Uncharacterized protein</fullName>
    </submittedName>
</protein>